<sequence length="204" mass="22855">MHEFRHYWAQGIPVVVTHIQMQGTWDPAYFIKAHGEKKVTVINCETGKTKPIFVANFFKMFIEAVGKADGIWKLKDWPPTSEFAAMFPDLFADFENSIPFPELTRLDGVLNFAVHFPWNGIVPDLGPKGYNALGSVQDDCHSGSTCLHLDVTDALNILLWAANLEDGKAGHAVWDLFSPDDLPKLREFCWKTVGFKGPGDPVYS</sequence>
<evidence type="ECO:0000256" key="1">
    <source>
        <dbReference type="ARBA" id="ARBA00004123"/>
    </source>
</evidence>
<evidence type="ECO:0000256" key="2">
    <source>
        <dbReference type="ARBA" id="ARBA00022723"/>
    </source>
</evidence>
<reference evidence="5 6" key="1">
    <citation type="submission" date="2014-04" db="EMBL/GenBank/DDBJ databases">
        <authorList>
            <consortium name="DOE Joint Genome Institute"/>
            <person name="Kuo A."/>
            <person name="Tarkka M."/>
            <person name="Buscot F."/>
            <person name="Kohler A."/>
            <person name="Nagy L.G."/>
            <person name="Floudas D."/>
            <person name="Copeland A."/>
            <person name="Barry K.W."/>
            <person name="Cichocki N."/>
            <person name="Veneault-Fourrey C."/>
            <person name="LaButti K."/>
            <person name="Lindquist E.A."/>
            <person name="Lipzen A."/>
            <person name="Lundell T."/>
            <person name="Morin E."/>
            <person name="Murat C."/>
            <person name="Sun H."/>
            <person name="Tunlid A."/>
            <person name="Henrissat B."/>
            <person name="Grigoriev I.V."/>
            <person name="Hibbett D.S."/>
            <person name="Martin F."/>
            <person name="Nordberg H.P."/>
            <person name="Cantor M.N."/>
            <person name="Hua S.X."/>
        </authorList>
    </citation>
    <scope>NUCLEOTIDE SEQUENCE [LARGE SCALE GENOMIC DNA]</scope>
    <source>
        <strain evidence="5 6">F 1598</strain>
    </source>
</reference>
<name>A0A0C3AHW1_PILCF</name>
<dbReference type="SUPFAM" id="SSF51197">
    <property type="entry name" value="Clavaminate synthase-like"/>
    <property type="match status" value="1"/>
</dbReference>
<dbReference type="GO" id="GO:0000118">
    <property type="term" value="C:histone deacetylase complex"/>
    <property type="evidence" value="ECO:0007669"/>
    <property type="project" value="TreeGrafter"/>
</dbReference>
<dbReference type="AlphaFoldDB" id="A0A0C3AHW1"/>
<protein>
    <recommendedName>
        <fullName evidence="4">JmjC domain-containing protein</fullName>
    </recommendedName>
</protein>
<keyword evidence="3" id="KW-0539">Nucleus</keyword>
<dbReference type="InterPro" id="IPR003347">
    <property type="entry name" value="JmjC_dom"/>
</dbReference>
<dbReference type="GO" id="GO:0031490">
    <property type="term" value="F:chromatin DNA binding"/>
    <property type="evidence" value="ECO:0007669"/>
    <property type="project" value="TreeGrafter"/>
</dbReference>
<dbReference type="Proteomes" id="UP000054166">
    <property type="component" value="Unassembled WGS sequence"/>
</dbReference>
<dbReference type="STRING" id="765440.A0A0C3AHW1"/>
<dbReference type="InParanoid" id="A0A0C3AHW1"/>
<accession>A0A0C3AHW1</accession>
<dbReference type="PANTHER" id="PTHR12549:SF38">
    <property type="entry name" value="JMJC DOMAIN-CONTAINING HISTONE DEMETHYLASE 2, ISOFORM A"/>
    <property type="match status" value="1"/>
</dbReference>
<dbReference type="OrthoDB" id="1667110at2759"/>
<keyword evidence="2" id="KW-0479">Metal-binding</keyword>
<dbReference type="GO" id="GO:0006357">
    <property type="term" value="P:regulation of transcription by RNA polymerase II"/>
    <property type="evidence" value="ECO:0007669"/>
    <property type="project" value="TreeGrafter"/>
</dbReference>
<evidence type="ECO:0000313" key="6">
    <source>
        <dbReference type="Proteomes" id="UP000054166"/>
    </source>
</evidence>
<dbReference type="Gene3D" id="2.60.120.650">
    <property type="entry name" value="Cupin"/>
    <property type="match status" value="1"/>
</dbReference>
<evidence type="ECO:0000256" key="3">
    <source>
        <dbReference type="ARBA" id="ARBA00023242"/>
    </source>
</evidence>
<dbReference type="HOGENOM" id="CLU_067901_1_0_1"/>
<evidence type="ECO:0000313" key="5">
    <source>
        <dbReference type="EMBL" id="KIM73408.1"/>
    </source>
</evidence>
<dbReference type="PROSITE" id="PS51184">
    <property type="entry name" value="JMJC"/>
    <property type="match status" value="1"/>
</dbReference>
<dbReference type="GO" id="GO:0032454">
    <property type="term" value="F:histone H3K9 demethylase activity"/>
    <property type="evidence" value="ECO:0007669"/>
    <property type="project" value="InterPro"/>
</dbReference>
<gene>
    <name evidence="5" type="ORF">PILCRDRAFT_81163</name>
</gene>
<feature type="domain" description="JmjC" evidence="4">
    <location>
        <begin position="105"/>
        <end position="204"/>
    </location>
</feature>
<proteinExistence type="predicted"/>
<keyword evidence="6" id="KW-1185">Reference proteome</keyword>
<dbReference type="GO" id="GO:0000785">
    <property type="term" value="C:chromatin"/>
    <property type="evidence" value="ECO:0007669"/>
    <property type="project" value="TreeGrafter"/>
</dbReference>
<dbReference type="PANTHER" id="PTHR12549">
    <property type="entry name" value="JMJC DOMAIN-CONTAINING HISTONE DEMETHYLATION PROTEIN"/>
    <property type="match status" value="1"/>
</dbReference>
<reference evidence="6" key="2">
    <citation type="submission" date="2015-01" db="EMBL/GenBank/DDBJ databases">
        <title>Evolutionary Origins and Diversification of the Mycorrhizal Mutualists.</title>
        <authorList>
            <consortium name="DOE Joint Genome Institute"/>
            <consortium name="Mycorrhizal Genomics Consortium"/>
            <person name="Kohler A."/>
            <person name="Kuo A."/>
            <person name="Nagy L.G."/>
            <person name="Floudas D."/>
            <person name="Copeland A."/>
            <person name="Barry K.W."/>
            <person name="Cichocki N."/>
            <person name="Veneault-Fourrey C."/>
            <person name="LaButti K."/>
            <person name="Lindquist E.A."/>
            <person name="Lipzen A."/>
            <person name="Lundell T."/>
            <person name="Morin E."/>
            <person name="Murat C."/>
            <person name="Riley R."/>
            <person name="Ohm R."/>
            <person name="Sun H."/>
            <person name="Tunlid A."/>
            <person name="Henrissat B."/>
            <person name="Grigoriev I.V."/>
            <person name="Hibbett D.S."/>
            <person name="Martin F."/>
        </authorList>
    </citation>
    <scope>NUCLEOTIDE SEQUENCE [LARGE SCALE GENOMIC DNA]</scope>
    <source>
        <strain evidence="6">F 1598</strain>
    </source>
</reference>
<dbReference type="InterPro" id="IPR045109">
    <property type="entry name" value="LSDs-like"/>
</dbReference>
<dbReference type="GO" id="GO:0003712">
    <property type="term" value="F:transcription coregulator activity"/>
    <property type="evidence" value="ECO:0007669"/>
    <property type="project" value="TreeGrafter"/>
</dbReference>
<dbReference type="GO" id="GO:0046872">
    <property type="term" value="F:metal ion binding"/>
    <property type="evidence" value="ECO:0007669"/>
    <property type="project" value="UniProtKB-KW"/>
</dbReference>
<dbReference type="EMBL" id="KN833083">
    <property type="protein sequence ID" value="KIM73408.1"/>
    <property type="molecule type" value="Genomic_DNA"/>
</dbReference>
<evidence type="ECO:0000259" key="4">
    <source>
        <dbReference type="PROSITE" id="PS51184"/>
    </source>
</evidence>
<comment type="subcellular location">
    <subcellularLocation>
        <location evidence="1">Nucleus</location>
    </subcellularLocation>
</comment>
<organism evidence="5 6">
    <name type="scientific">Piloderma croceum (strain F 1598)</name>
    <dbReference type="NCBI Taxonomy" id="765440"/>
    <lineage>
        <taxon>Eukaryota</taxon>
        <taxon>Fungi</taxon>
        <taxon>Dikarya</taxon>
        <taxon>Basidiomycota</taxon>
        <taxon>Agaricomycotina</taxon>
        <taxon>Agaricomycetes</taxon>
        <taxon>Agaricomycetidae</taxon>
        <taxon>Atheliales</taxon>
        <taxon>Atheliaceae</taxon>
        <taxon>Piloderma</taxon>
    </lineage>
</organism>